<evidence type="ECO:0000313" key="3">
    <source>
        <dbReference type="Proteomes" id="UP001527925"/>
    </source>
</evidence>
<comment type="caution">
    <text evidence="2">The sequence shown here is derived from an EMBL/GenBank/DDBJ whole genome shotgun (WGS) entry which is preliminary data.</text>
</comment>
<keyword evidence="3" id="KW-1185">Reference proteome</keyword>
<proteinExistence type="predicted"/>
<protein>
    <submittedName>
        <fullName evidence="2">Uncharacterized protein</fullName>
    </submittedName>
</protein>
<evidence type="ECO:0000256" key="1">
    <source>
        <dbReference type="SAM" id="MobiDB-lite"/>
    </source>
</evidence>
<feature type="region of interest" description="Disordered" evidence="1">
    <location>
        <begin position="1"/>
        <end position="24"/>
    </location>
</feature>
<dbReference type="EMBL" id="JADGIZ020000059">
    <property type="protein sequence ID" value="KAL2912693.1"/>
    <property type="molecule type" value="Genomic_DNA"/>
</dbReference>
<feature type="region of interest" description="Disordered" evidence="1">
    <location>
        <begin position="204"/>
        <end position="226"/>
    </location>
</feature>
<feature type="compositionally biased region" description="Polar residues" evidence="1">
    <location>
        <begin position="8"/>
        <end position="23"/>
    </location>
</feature>
<dbReference type="Proteomes" id="UP001527925">
    <property type="component" value="Unassembled WGS sequence"/>
</dbReference>
<organism evidence="2 3">
    <name type="scientific">Polyrhizophydium stewartii</name>
    <dbReference type="NCBI Taxonomy" id="2732419"/>
    <lineage>
        <taxon>Eukaryota</taxon>
        <taxon>Fungi</taxon>
        <taxon>Fungi incertae sedis</taxon>
        <taxon>Chytridiomycota</taxon>
        <taxon>Chytridiomycota incertae sedis</taxon>
        <taxon>Chytridiomycetes</taxon>
        <taxon>Rhizophydiales</taxon>
        <taxon>Rhizophydiales incertae sedis</taxon>
        <taxon>Polyrhizophydium</taxon>
    </lineage>
</organism>
<name>A0ABR4MZP1_9FUNG</name>
<reference evidence="2 3" key="1">
    <citation type="submission" date="2023-09" db="EMBL/GenBank/DDBJ databases">
        <title>Pangenome analysis of Batrachochytrium dendrobatidis and related Chytrids.</title>
        <authorList>
            <person name="Yacoub M.N."/>
            <person name="Stajich J.E."/>
            <person name="James T.Y."/>
        </authorList>
    </citation>
    <scope>NUCLEOTIDE SEQUENCE [LARGE SCALE GENOMIC DNA]</scope>
    <source>
        <strain evidence="2 3">JEL0888</strain>
    </source>
</reference>
<gene>
    <name evidence="2" type="ORF">HK105_207801</name>
</gene>
<accession>A0ABR4MZP1</accession>
<sequence length="226" mass="24947">MSPDETETTVSQRHGSPGSTTPSAHDCYGGGGELIADLLDLSLLLGSSMCAEYIVRAATFEIERSHIQMAIIKRDFRTLAAIVHKSHSLAVTTGEIVASTPHRDIAEWLFFHESRCFSLAALCEAVRHSQLKMLKLLFKLDPFLGEPIDQLHQIASPSIKAAVAEIVREAKSRSMAEWQTDKNACINMNVRAMFYLQQPQQVDAHGNPVAKQDGPAYLRPQQHAQA</sequence>
<evidence type="ECO:0000313" key="2">
    <source>
        <dbReference type="EMBL" id="KAL2912693.1"/>
    </source>
</evidence>